<feature type="coiled-coil region" evidence="1">
    <location>
        <begin position="90"/>
        <end position="153"/>
    </location>
</feature>
<dbReference type="RefSeq" id="XP_064656531.1">
    <property type="nucleotide sequence ID" value="XM_064805426.1"/>
</dbReference>
<keyword evidence="3" id="KW-1185">Reference proteome</keyword>
<keyword evidence="1" id="KW-0175">Coiled coil</keyword>
<evidence type="ECO:0000313" key="2">
    <source>
        <dbReference type="EMBL" id="KAK5166649.1"/>
    </source>
</evidence>
<proteinExistence type="predicted"/>
<comment type="caution">
    <text evidence="2">The sequence shown here is derived from an EMBL/GenBank/DDBJ whole genome shotgun (WGS) entry which is preliminary data.</text>
</comment>
<sequence>MATKRSRAGSRGEPLDGVFIITSLSFQLHRNEILMLPGTLPPKSQKTSRTWESEVAGIHNTGINVSQKFGRLEGGIARFKQGIGQRVEESRELRARNVELERENEDLSSKAENDLTLLGDEMDARESRALEVETNLKARIVELEDDVARQEGEIDDLVGYIEQQDAEADETYSTAKDAENMLREEVSREQGTEREAEYRNQVTELEHLNSALREQSKEEKKLQRLITRLRAERDVAKTRMTDLETSHTARLQQLENSNSTLTRDKERLNSRIAEIQVDRDSQFRRVGELEGRRDECNRLIGRSQKSEAREELRMARPVIRAARVLGDLGKGVRWPRKEQAVDGVIAAWEAHKVEEDIKRELEET</sequence>
<reference evidence="2 3" key="1">
    <citation type="submission" date="2023-08" db="EMBL/GenBank/DDBJ databases">
        <title>Black Yeasts Isolated from many extreme environments.</title>
        <authorList>
            <person name="Coleine C."/>
            <person name="Stajich J.E."/>
            <person name="Selbmann L."/>
        </authorList>
    </citation>
    <scope>NUCLEOTIDE SEQUENCE [LARGE SCALE GENOMIC DNA]</scope>
    <source>
        <strain evidence="2 3">CCFEE 5935</strain>
    </source>
</reference>
<evidence type="ECO:0000313" key="3">
    <source>
        <dbReference type="Proteomes" id="UP001337655"/>
    </source>
</evidence>
<gene>
    <name evidence="2" type="ORF">LTR77_008193</name>
</gene>
<dbReference type="AlphaFoldDB" id="A0AAV9P642"/>
<accession>A0AAV9P642</accession>
<name>A0AAV9P642_9PEZI</name>
<dbReference type="EMBL" id="JAVRRT010000013">
    <property type="protein sequence ID" value="KAK5166649.1"/>
    <property type="molecule type" value="Genomic_DNA"/>
</dbReference>
<feature type="coiled-coil region" evidence="1">
    <location>
        <begin position="195"/>
        <end position="278"/>
    </location>
</feature>
<dbReference type="Proteomes" id="UP001337655">
    <property type="component" value="Unassembled WGS sequence"/>
</dbReference>
<protein>
    <recommendedName>
        <fullName evidence="4">Tropomyosin</fullName>
    </recommendedName>
</protein>
<evidence type="ECO:0008006" key="4">
    <source>
        <dbReference type="Google" id="ProtNLM"/>
    </source>
</evidence>
<dbReference type="GeneID" id="89929527"/>
<evidence type="ECO:0000256" key="1">
    <source>
        <dbReference type="SAM" id="Coils"/>
    </source>
</evidence>
<organism evidence="2 3">
    <name type="scientific">Saxophila tyrrhenica</name>
    <dbReference type="NCBI Taxonomy" id="1690608"/>
    <lineage>
        <taxon>Eukaryota</taxon>
        <taxon>Fungi</taxon>
        <taxon>Dikarya</taxon>
        <taxon>Ascomycota</taxon>
        <taxon>Pezizomycotina</taxon>
        <taxon>Dothideomycetes</taxon>
        <taxon>Dothideomycetidae</taxon>
        <taxon>Mycosphaerellales</taxon>
        <taxon>Extremaceae</taxon>
        <taxon>Saxophila</taxon>
    </lineage>
</organism>